<feature type="region of interest" description="Disordered" evidence="1">
    <location>
        <begin position="1"/>
        <end position="103"/>
    </location>
</feature>
<feature type="compositionally biased region" description="Basic and acidic residues" evidence="1">
    <location>
        <begin position="224"/>
        <end position="241"/>
    </location>
</feature>
<reference evidence="2 3" key="1">
    <citation type="journal article" date="2013" name="MBio">
        <title>Genome sequencing of the plant pathogen Taphrina deformans, the causal agent of peach leaf curl.</title>
        <authorList>
            <person name="Cisse O.H."/>
            <person name="Almeida J.M.G.C.F."/>
            <person name="Fonseca A."/>
            <person name="Kumar A.A."/>
            <person name="Salojaervi J."/>
            <person name="Overmyer K."/>
            <person name="Hauser P.M."/>
            <person name="Pagni M."/>
        </authorList>
    </citation>
    <scope>NUCLEOTIDE SEQUENCE [LARGE SCALE GENOMIC DNA]</scope>
    <source>
        <strain evidence="3">PYCC 5710 / ATCC 11124 / CBS 356.35 / IMI 108563 / JCM 9778 / NBRC 8474</strain>
    </source>
</reference>
<comment type="caution">
    <text evidence="2">The sequence shown here is derived from an EMBL/GenBank/DDBJ whole genome shotgun (WGS) entry which is preliminary data.</text>
</comment>
<dbReference type="eggNOG" id="KOG2354">
    <property type="taxonomic scope" value="Eukaryota"/>
</dbReference>
<dbReference type="OrthoDB" id="340681at2759"/>
<accession>R4XID4</accession>
<organism evidence="2 3">
    <name type="scientific">Taphrina deformans (strain PYCC 5710 / ATCC 11124 / CBS 356.35 / IMI 108563 / JCM 9778 / NBRC 8474)</name>
    <name type="common">Peach leaf curl fungus</name>
    <name type="synonym">Lalaria deformans</name>
    <dbReference type="NCBI Taxonomy" id="1097556"/>
    <lineage>
        <taxon>Eukaryota</taxon>
        <taxon>Fungi</taxon>
        <taxon>Dikarya</taxon>
        <taxon>Ascomycota</taxon>
        <taxon>Taphrinomycotina</taxon>
        <taxon>Taphrinomycetes</taxon>
        <taxon>Taphrinales</taxon>
        <taxon>Taphrinaceae</taxon>
        <taxon>Taphrina</taxon>
    </lineage>
</organism>
<dbReference type="AlphaFoldDB" id="R4XID4"/>
<feature type="region of interest" description="Disordered" evidence="1">
    <location>
        <begin position="224"/>
        <end position="255"/>
    </location>
</feature>
<dbReference type="GO" id="GO:0042797">
    <property type="term" value="P:tRNA transcription by RNA polymerase III"/>
    <property type="evidence" value="ECO:0007669"/>
    <property type="project" value="TreeGrafter"/>
</dbReference>
<proteinExistence type="predicted"/>
<dbReference type="EMBL" id="CAHR02000216">
    <property type="protein sequence ID" value="CCG84264.1"/>
    <property type="molecule type" value="Genomic_DNA"/>
</dbReference>
<dbReference type="InterPro" id="IPR006886">
    <property type="entry name" value="RNA_pol_III_Rpc5"/>
</dbReference>
<evidence type="ECO:0000313" key="2">
    <source>
        <dbReference type="EMBL" id="CCG84264.1"/>
    </source>
</evidence>
<dbReference type="STRING" id="1097556.R4XID4"/>
<evidence type="ECO:0000256" key="1">
    <source>
        <dbReference type="SAM" id="MobiDB-lite"/>
    </source>
</evidence>
<dbReference type="Pfam" id="PF04801">
    <property type="entry name" value="RPC5"/>
    <property type="match status" value="1"/>
</dbReference>
<dbReference type="PANTHER" id="PTHR12069:SF0">
    <property type="entry name" value="DNA-DIRECTED RNA POLYMERASE III SUBUNIT RPC5"/>
    <property type="match status" value="1"/>
</dbReference>
<feature type="compositionally biased region" description="Low complexity" evidence="1">
    <location>
        <begin position="50"/>
        <end position="59"/>
    </location>
</feature>
<sequence length="334" mass="37289">MENDPDPDAMSNRPKIDADDDVELQDMTVTEGGASGGLFVADDSDDDDAIAQARLAAQIRSDDDSDENSDDYAGQQLQHMSRSEDEDDEDMEDEQDADDGDDPIVKTYEICATKILAEHLYLFQYPIRSANRPYESSDLPSEARMKPRTGHVQIDIPILESNYYDNQRAVQWTDDPLKVQTLGGNVAPSRNYLIGLVRGDQLHVTALKGVAQLRPVFKYIDEHDREEREAKRSDASAEKGAKAPKAVQMSAKSSDALPDLSTTALIRAAEEENWTKLHWRESSHKESENVFKHLITTKPDTLCNPLTDKAAYLDMLSTIKTETAVPSKTKKESK</sequence>
<dbReference type="PANTHER" id="PTHR12069">
    <property type="entry name" value="DNA-DIRECTED RNA POLYMERASES III 80 KDA POLYPEPTIDE RNA POLYMERASE III SUBUNIT 5"/>
    <property type="match status" value="1"/>
</dbReference>
<keyword evidence="3" id="KW-1185">Reference proteome</keyword>
<feature type="compositionally biased region" description="Acidic residues" evidence="1">
    <location>
        <begin position="84"/>
        <end position="102"/>
    </location>
</feature>
<dbReference type="GO" id="GO:0005666">
    <property type="term" value="C:RNA polymerase III complex"/>
    <property type="evidence" value="ECO:0007669"/>
    <property type="project" value="TreeGrafter"/>
</dbReference>
<gene>
    <name evidence="2" type="ORF">TAPDE_004699</name>
</gene>
<evidence type="ECO:0000313" key="3">
    <source>
        <dbReference type="Proteomes" id="UP000013776"/>
    </source>
</evidence>
<name>R4XID4_TAPDE</name>
<dbReference type="Proteomes" id="UP000013776">
    <property type="component" value="Unassembled WGS sequence"/>
</dbReference>
<protein>
    <submittedName>
        <fullName evidence="2">Uncharacterized protein</fullName>
    </submittedName>
</protein>